<feature type="transmembrane region" description="Helical" evidence="2">
    <location>
        <begin position="56"/>
        <end position="74"/>
    </location>
</feature>
<keyword evidence="2" id="KW-1133">Transmembrane helix</keyword>
<evidence type="ECO:0000313" key="5">
    <source>
        <dbReference type="Proteomes" id="UP000626220"/>
    </source>
</evidence>
<dbReference type="InterPro" id="IPR010656">
    <property type="entry name" value="DctM"/>
</dbReference>
<feature type="transmembrane region" description="Helical" evidence="2">
    <location>
        <begin position="190"/>
        <end position="209"/>
    </location>
</feature>
<evidence type="ECO:0000256" key="1">
    <source>
        <dbReference type="RuleBase" id="RU369079"/>
    </source>
</evidence>
<feature type="transmembrane region" description="Helical" evidence="2">
    <location>
        <begin position="504"/>
        <end position="527"/>
    </location>
</feature>
<dbReference type="Proteomes" id="UP000626220">
    <property type="component" value="Unassembled WGS sequence"/>
</dbReference>
<keyword evidence="1" id="KW-0813">Transport</keyword>
<feature type="transmembrane region" description="Helical" evidence="2">
    <location>
        <begin position="382"/>
        <end position="400"/>
    </location>
</feature>
<keyword evidence="1" id="KW-1003">Cell membrane</keyword>
<name>A0A8J3M6K1_9RHOB</name>
<accession>A0A8J3M6K1</accession>
<gene>
    <name evidence="4" type="ORF">GCM10017056_19550</name>
</gene>
<feature type="transmembrane region" description="Helical" evidence="2">
    <location>
        <begin position="116"/>
        <end position="134"/>
    </location>
</feature>
<feature type="transmembrane region" description="Helical" evidence="2">
    <location>
        <begin position="358"/>
        <end position="375"/>
    </location>
</feature>
<feature type="transmembrane region" description="Helical" evidence="2">
    <location>
        <begin position="26"/>
        <end position="44"/>
    </location>
</feature>
<evidence type="ECO:0000313" key="4">
    <source>
        <dbReference type="EMBL" id="GHF48111.1"/>
    </source>
</evidence>
<proteinExistence type="predicted"/>
<evidence type="ECO:0000256" key="2">
    <source>
        <dbReference type="SAM" id="Phobius"/>
    </source>
</evidence>
<feature type="domain" description="TRAP C4-dicarboxylate transport system permease DctM subunit" evidence="3">
    <location>
        <begin position="130"/>
        <end position="563"/>
    </location>
</feature>
<feature type="transmembrane region" description="Helical" evidence="2">
    <location>
        <begin position="539"/>
        <end position="559"/>
    </location>
</feature>
<evidence type="ECO:0000259" key="3">
    <source>
        <dbReference type="Pfam" id="PF06808"/>
    </source>
</evidence>
<dbReference type="PANTHER" id="PTHR43849">
    <property type="entry name" value="BLL3936 PROTEIN"/>
    <property type="match status" value="1"/>
</dbReference>
<comment type="subcellular location">
    <subcellularLocation>
        <location evidence="1">Cell inner membrane</location>
        <topology evidence="1">Multi-pass membrane protein</topology>
    </subcellularLocation>
</comment>
<organism evidence="4 5">
    <name type="scientific">Seohaeicola zhoushanensis</name>
    <dbReference type="NCBI Taxonomy" id="1569283"/>
    <lineage>
        <taxon>Bacteria</taxon>
        <taxon>Pseudomonadati</taxon>
        <taxon>Pseudomonadota</taxon>
        <taxon>Alphaproteobacteria</taxon>
        <taxon>Rhodobacterales</taxon>
        <taxon>Roseobacteraceae</taxon>
        <taxon>Seohaeicola</taxon>
    </lineage>
</organism>
<feature type="transmembrane region" description="Helical" evidence="2">
    <location>
        <begin position="420"/>
        <end position="444"/>
    </location>
</feature>
<feature type="transmembrane region" description="Helical" evidence="2">
    <location>
        <begin position="309"/>
        <end position="331"/>
    </location>
</feature>
<feature type="transmembrane region" description="Helical" evidence="2">
    <location>
        <begin position="565"/>
        <end position="586"/>
    </location>
</feature>
<keyword evidence="5" id="KW-1185">Reference proteome</keyword>
<dbReference type="EMBL" id="BNCJ01000004">
    <property type="protein sequence ID" value="GHF48111.1"/>
    <property type="molecule type" value="Genomic_DNA"/>
</dbReference>
<feature type="transmembrane region" description="Helical" evidence="2">
    <location>
        <begin position="456"/>
        <end position="484"/>
    </location>
</feature>
<dbReference type="GO" id="GO:0022857">
    <property type="term" value="F:transmembrane transporter activity"/>
    <property type="evidence" value="ECO:0007669"/>
    <property type="project" value="UniProtKB-UniRule"/>
</dbReference>
<feature type="transmembrane region" description="Helical" evidence="2">
    <location>
        <begin position="86"/>
        <end position="104"/>
    </location>
</feature>
<comment type="caution">
    <text evidence="4">The sequence shown here is derived from an EMBL/GenBank/DDBJ whole genome shotgun (WGS) entry which is preliminary data.</text>
</comment>
<dbReference type="RefSeq" id="WP_189679897.1">
    <property type="nucleotide sequence ID" value="NZ_BNCJ01000004.1"/>
</dbReference>
<keyword evidence="1" id="KW-0997">Cell inner membrane</keyword>
<protein>
    <submittedName>
        <fullName evidence="4">C4-dicarboxylate ABC transporter</fullName>
    </submittedName>
</protein>
<dbReference type="AlphaFoldDB" id="A0A8J3M6K1"/>
<keyword evidence="2" id="KW-0812">Transmembrane</keyword>
<feature type="transmembrane region" description="Helical" evidence="2">
    <location>
        <begin position="629"/>
        <end position="650"/>
    </location>
</feature>
<keyword evidence="2" id="KW-0472">Membrane</keyword>
<sequence>MSQQQFEAAAVDGSSVSERIGGMQRVAVIAATVFGLVLVVHQLFNLRVGGLVLIEGRYLALLGGLFMAVAFLTFRINGSKEGAPSVLDWVLAGIALCATGYLVATAQRNLSEGWEYAAPETARYVAYVFFALVLEATRRAGGLVLFLIVTLFAFYPTFAGHVPDPFSGFQSSLSDALAYHVYSSEASFGIPMKAFGGVVIGFILFGAVLQRTGGGQFFNDLALSMVGGYRGGAAKVSIFASGFMGSMSGSVISNVLTTGAVSIPAMKRTGFSARTAAATEACASTGGVLMPPIMGATAFVMASFLSRPYIEIALAAAIPSLLFYFGLFAQIDSYSARRGLKGLARVDLPSLRGTLRDGWLYIGVFAVLIFMLVVLRRETSAPFVATALLLVVNQILPAHRLTLSRLGDMIVGVGQGLAELVAILLGVGLIVGSFSATGLAGTLVNELVFLAGDNTFVLLLMGALTAFIFGMGMTVTACYIFLAVVLAPALEQGGLNQLAVHLFILYWGMVSFITPPVALGAFAAAAMAGENAIKVGLEAMRLGGVIYIAPFFFVLNPALIGQAPAAEVVVALVSALTGVALISMALQGYVSLLGPLPSGLAGIGLRVLLFFGGLMFAMPHSDKLGGLGYLETAALGLALAALPLGLAYLAGKRAARPA</sequence>
<feature type="transmembrane region" description="Helical" evidence="2">
    <location>
        <begin position="598"/>
        <end position="617"/>
    </location>
</feature>
<dbReference type="PANTHER" id="PTHR43849:SF2">
    <property type="entry name" value="BLL3936 PROTEIN"/>
    <property type="match status" value="1"/>
</dbReference>
<dbReference type="Pfam" id="PF06808">
    <property type="entry name" value="DctM"/>
    <property type="match status" value="1"/>
</dbReference>
<comment type="function">
    <text evidence="1">Part of the tripartite ATP-independent periplasmic (TRAP) transport system.</text>
</comment>
<reference evidence="4" key="1">
    <citation type="journal article" date="2014" name="Int. J. Syst. Evol. Microbiol.">
        <title>Complete genome sequence of Corynebacterium casei LMG S-19264T (=DSM 44701T), isolated from a smear-ripened cheese.</title>
        <authorList>
            <consortium name="US DOE Joint Genome Institute (JGI-PGF)"/>
            <person name="Walter F."/>
            <person name="Albersmeier A."/>
            <person name="Kalinowski J."/>
            <person name="Ruckert C."/>
        </authorList>
    </citation>
    <scope>NUCLEOTIDE SEQUENCE</scope>
    <source>
        <strain evidence="4">KCTC 42650</strain>
    </source>
</reference>
<dbReference type="InterPro" id="IPR011853">
    <property type="entry name" value="TRAP_DctM-Dct_fused"/>
</dbReference>
<reference evidence="4" key="2">
    <citation type="submission" date="2020-09" db="EMBL/GenBank/DDBJ databases">
        <authorList>
            <person name="Sun Q."/>
            <person name="Kim S."/>
        </authorList>
    </citation>
    <scope>NUCLEOTIDE SEQUENCE</scope>
    <source>
        <strain evidence="4">KCTC 42650</strain>
    </source>
</reference>
<dbReference type="GO" id="GO:0005886">
    <property type="term" value="C:plasma membrane"/>
    <property type="evidence" value="ECO:0007669"/>
    <property type="project" value="UniProtKB-SubCell"/>
</dbReference>
<feature type="transmembrane region" description="Helical" evidence="2">
    <location>
        <begin position="141"/>
        <end position="158"/>
    </location>
</feature>
<dbReference type="NCBIfam" id="TIGR02123">
    <property type="entry name" value="TRAP_fused"/>
    <property type="match status" value="1"/>
</dbReference>